<evidence type="ECO:0000256" key="5">
    <source>
        <dbReference type="ARBA" id="ARBA00022763"/>
    </source>
</evidence>
<dbReference type="Gene3D" id="1.10.10.10">
    <property type="entry name" value="Winged helix-like DNA-binding domain superfamily/Winged helix DNA-binding domain"/>
    <property type="match status" value="1"/>
</dbReference>
<feature type="active site" description="Nucleophile; methyl group acceptor" evidence="8">
    <location>
        <position position="125"/>
    </location>
</feature>
<dbReference type="CDD" id="cd06445">
    <property type="entry name" value="ATase"/>
    <property type="match status" value="1"/>
</dbReference>
<dbReference type="NCBIfam" id="TIGR00589">
    <property type="entry name" value="ogt"/>
    <property type="match status" value="1"/>
</dbReference>
<accession>A0ABS5IVY8</accession>
<dbReference type="EMBL" id="JAGTXB010000003">
    <property type="protein sequence ID" value="MBS0027127.1"/>
    <property type="molecule type" value="Genomic_DNA"/>
</dbReference>
<evidence type="ECO:0000259" key="10">
    <source>
        <dbReference type="Pfam" id="PF02870"/>
    </source>
</evidence>
<dbReference type="Proteomes" id="UP000676386">
    <property type="component" value="Unassembled WGS sequence"/>
</dbReference>
<dbReference type="EC" id="2.1.1.63" evidence="8"/>
<dbReference type="InterPro" id="IPR001497">
    <property type="entry name" value="MethylDNA_cys_MeTrfase_AS"/>
</dbReference>
<dbReference type="InterPro" id="IPR036631">
    <property type="entry name" value="MGMT_N_sf"/>
</dbReference>
<keyword evidence="4 8" id="KW-0808">Transferase</keyword>
<dbReference type="HAMAP" id="MF_00772">
    <property type="entry name" value="OGT"/>
    <property type="match status" value="1"/>
</dbReference>
<dbReference type="InterPro" id="IPR008332">
    <property type="entry name" value="MethylG_MeTrfase_N"/>
</dbReference>
<comment type="similarity">
    <text evidence="8">Belongs to the MGMT family.</text>
</comment>
<evidence type="ECO:0000256" key="4">
    <source>
        <dbReference type="ARBA" id="ARBA00022679"/>
    </source>
</evidence>
<dbReference type="RefSeq" id="WP_211972238.1">
    <property type="nucleotide sequence ID" value="NZ_CBFHAM010000146.1"/>
</dbReference>
<keyword evidence="12" id="KW-1185">Reference proteome</keyword>
<comment type="catalytic activity">
    <reaction evidence="7 8">
        <text>a 6-O-methyl-2'-deoxyguanosine in DNA + L-cysteinyl-[protein] = S-methyl-L-cysteinyl-[protein] + a 2'-deoxyguanosine in DNA</text>
        <dbReference type="Rhea" id="RHEA:24000"/>
        <dbReference type="Rhea" id="RHEA-COMP:10131"/>
        <dbReference type="Rhea" id="RHEA-COMP:10132"/>
        <dbReference type="Rhea" id="RHEA-COMP:11367"/>
        <dbReference type="Rhea" id="RHEA-COMP:11368"/>
        <dbReference type="ChEBI" id="CHEBI:29950"/>
        <dbReference type="ChEBI" id="CHEBI:82612"/>
        <dbReference type="ChEBI" id="CHEBI:85445"/>
        <dbReference type="ChEBI" id="CHEBI:85448"/>
        <dbReference type="EC" id="2.1.1.63"/>
    </reaction>
</comment>
<keyword evidence="5 8" id="KW-0227">DNA damage</keyword>
<evidence type="ECO:0000313" key="11">
    <source>
        <dbReference type="EMBL" id="MBS0027127.1"/>
    </source>
</evidence>
<keyword evidence="6 8" id="KW-0234">DNA repair</keyword>
<comment type="subcellular location">
    <subcellularLocation>
        <location evidence="8">Cytoplasm</location>
    </subcellularLocation>
</comment>
<dbReference type="SUPFAM" id="SSF53155">
    <property type="entry name" value="Methylated DNA-protein cysteine methyltransferase domain"/>
    <property type="match status" value="1"/>
</dbReference>
<sequence length="161" mass="18093">MESAVYHLRIDTPVGPLLISGTAQFINAVSFTEEPPVDFPQAPSLLLDCAQQLYEYFAGERKVFDLPLYQEGTAFQQSVWQQLLAIPFGQTISYHTLAHRIHNPRSIRAVGTTNGKNRLAIIVPCHRVIGSNGTLTGYAGGLWRKRWLLEHERMDLFTGLL</sequence>
<comment type="miscellaneous">
    <text evidence="8">This enzyme catalyzes only one turnover and therefore is not strictly catalytic. According to one definition, an enzyme is a biocatalyst that acts repeatedly and over many reaction cycles.</text>
</comment>
<dbReference type="PANTHER" id="PTHR10815">
    <property type="entry name" value="METHYLATED-DNA--PROTEIN-CYSTEINE METHYLTRANSFERASE"/>
    <property type="match status" value="1"/>
</dbReference>
<evidence type="ECO:0000313" key="12">
    <source>
        <dbReference type="Proteomes" id="UP000676386"/>
    </source>
</evidence>
<keyword evidence="3 8" id="KW-0489">Methyltransferase</keyword>
<name>A0ABS5IVY8_9BACT</name>
<comment type="function">
    <text evidence="8">Involved in the cellular defense against the biological effects of O6-methylguanine (O6-MeG) and O4-methylthymine (O4-MeT) in DNA. Repairs the methylated nucleobase in DNA by stoichiometrically transferring the methyl group to a cysteine residue in the enzyme. This is a suicide reaction: the enzyme is irreversibly inactivated.</text>
</comment>
<dbReference type="InterPro" id="IPR023546">
    <property type="entry name" value="MGMT"/>
</dbReference>
<dbReference type="InterPro" id="IPR014048">
    <property type="entry name" value="MethylDNA_cys_MeTrfase_DNA-bd"/>
</dbReference>
<dbReference type="InterPro" id="IPR036388">
    <property type="entry name" value="WH-like_DNA-bd_sf"/>
</dbReference>
<keyword evidence="2 8" id="KW-0963">Cytoplasm</keyword>
<proteinExistence type="inferred from homology"/>
<dbReference type="Gene3D" id="3.30.160.70">
    <property type="entry name" value="Methylated DNA-protein cysteine methyltransferase domain"/>
    <property type="match status" value="1"/>
</dbReference>
<feature type="domain" description="Methylguanine DNA methyltransferase ribonuclease-like" evidence="10">
    <location>
        <begin position="9"/>
        <end position="68"/>
    </location>
</feature>
<evidence type="ECO:0000256" key="1">
    <source>
        <dbReference type="ARBA" id="ARBA00001286"/>
    </source>
</evidence>
<feature type="domain" description="Methylated-DNA-[protein]-cysteine S-methyltransferase DNA binding" evidence="9">
    <location>
        <begin position="74"/>
        <end position="153"/>
    </location>
</feature>
<organism evidence="11 12">
    <name type="scientific">Chitinophaga hostae</name>
    <dbReference type="NCBI Taxonomy" id="2831022"/>
    <lineage>
        <taxon>Bacteria</taxon>
        <taxon>Pseudomonadati</taxon>
        <taxon>Bacteroidota</taxon>
        <taxon>Chitinophagia</taxon>
        <taxon>Chitinophagales</taxon>
        <taxon>Chitinophagaceae</taxon>
        <taxon>Chitinophaga</taxon>
    </lineage>
</organism>
<gene>
    <name evidence="11" type="ORF">KE626_07395</name>
</gene>
<comment type="catalytic activity">
    <reaction evidence="1 8">
        <text>a 4-O-methyl-thymidine in DNA + L-cysteinyl-[protein] = a thymidine in DNA + S-methyl-L-cysteinyl-[protein]</text>
        <dbReference type="Rhea" id="RHEA:53428"/>
        <dbReference type="Rhea" id="RHEA-COMP:10131"/>
        <dbReference type="Rhea" id="RHEA-COMP:10132"/>
        <dbReference type="Rhea" id="RHEA-COMP:13555"/>
        <dbReference type="Rhea" id="RHEA-COMP:13556"/>
        <dbReference type="ChEBI" id="CHEBI:29950"/>
        <dbReference type="ChEBI" id="CHEBI:82612"/>
        <dbReference type="ChEBI" id="CHEBI:137386"/>
        <dbReference type="ChEBI" id="CHEBI:137387"/>
        <dbReference type="EC" id="2.1.1.63"/>
    </reaction>
</comment>
<dbReference type="PANTHER" id="PTHR10815:SF5">
    <property type="entry name" value="METHYLATED-DNA--PROTEIN-CYSTEINE METHYLTRANSFERASE"/>
    <property type="match status" value="1"/>
</dbReference>
<evidence type="ECO:0000256" key="2">
    <source>
        <dbReference type="ARBA" id="ARBA00022490"/>
    </source>
</evidence>
<dbReference type="Pfam" id="PF01035">
    <property type="entry name" value="DNA_binding_1"/>
    <property type="match status" value="1"/>
</dbReference>
<evidence type="ECO:0000256" key="7">
    <source>
        <dbReference type="ARBA" id="ARBA00049348"/>
    </source>
</evidence>
<dbReference type="Pfam" id="PF02870">
    <property type="entry name" value="Methyltransf_1N"/>
    <property type="match status" value="1"/>
</dbReference>
<dbReference type="PROSITE" id="PS00374">
    <property type="entry name" value="MGMT"/>
    <property type="match status" value="1"/>
</dbReference>
<evidence type="ECO:0000256" key="8">
    <source>
        <dbReference type="HAMAP-Rule" id="MF_00772"/>
    </source>
</evidence>
<evidence type="ECO:0000259" key="9">
    <source>
        <dbReference type="Pfam" id="PF01035"/>
    </source>
</evidence>
<dbReference type="InterPro" id="IPR036217">
    <property type="entry name" value="MethylDNA_cys_MeTrfase_DNAb"/>
</dbReference>
<comment type="caution">
    <text evidence="11">The sequence shown here is derived from an EMBL/GenBank/DDBJ whole genome shotgun (WGS) entry which is preliminary data.</text>
</comment>
<evidence type="ECO:0000256" key="3">
    <source>
        <dbReference type="ARBA" id="ARBA00022603"/>
    </source>
</evidence>
<evidence type="ECO:0000256" key="6">
    <source>
        <dbReference type="ARBA" id="ARBA00023204"/>
    </source>
</evidence>
<protein>
    <recommendedName>
        <fullName evidence="8">Methylated-DNA--protein-cysteine methyltransferase</fullName>
        <ecNumber evidence="8">2.1.1.63</ecNumber>
    </recommendedName>
    <alternativeName>
        <fullName evidence="8">6-O-methylguanine-DNA methyltransferase</fullName>
        <shortName evidence="8">MGMT</shortName>
    </alternativeName>
    <alternativeName>
        <fullName evidence="8">O-6-methylguanine-DNA-alkyltransferase</fullName>
    </alternativeName>
</protein>
<dbReference type="SUPFAM" id="SSF46767">
    <property type="entry name" value="Methylated DNA-protein cysteine methyltransferase, C-terminal domain"/>
    <property type="match status" value="1"/>
</dbReference>
<reference evidence="11 12" key="1">
    <citation type="submission" date="2021-04" db="EMBL/GenBank/DDBJ databases">
        <title>Chitinophaga sp. nov., isolated from the rhizosphere soil.</title>
        <authorList>
            <person name="He S."/>
        </authorList>
    </citation>
    <scope>NUCLEOTIDE SEQUENCE [LARGE SCALE GENOMIC DNA]</scope>
    <source>
        <strain evidence="11 12">2R12</strain>
    </source>
</reference>